<dbReference type="Pfam" id="PF08279">
    <property type="entry name" value="HTH_11"/>
    <property type="match status" value="1"/>
</dbReference>
<keyword evidence="2" id="KW-0805">Transcription regulation</keyword>
<dbReference type="InterPro" id="IPR050661">
    <property type="entry name" value="BglG_antiterminators"/>
</dbReference>
<dbReference type="PANTHER" id="PTHR30185">
    <property type="entry name" value="CRYPTIC BETA-GLUCOSIDE BGL OPERON ANTITERMINATOR"/>
    <property type="match status" value="1"/>
</dbReference>
<reference evidence="8 12" key="3">
    <citation type="submission" date="2020-03" db="EMBL/GenBank/DDBJ databases">
        <title>Characterization of ganglioside-mimicking enterococci.</title>
        <authorList>
            <person name="Patry R.T."/>
            <person name="Nothaft H."/>
            <person name="Bridger R."/>
            <person name="Shajahan A."/>
            <person name="Huynh S."/>
            <person name="Sanchez S."/>
            <person name="Azadi P."/>
            <person name="Cooper K."/>
            <person name="Miller W.G."/>
            <person name="Parker C.T."/>
            <person name="Wells L."/>
            <person name="Szymanski C.M."/>
        </authorList>
    </citation>
    <scope>NUCLEOTIDE SEQUENCE [LARGE SCALE GENOMIC DNA]</scope>
    <source>
        <strain evidence="8 12">EGM181</strain>
    </source>
</reference>
<proteinExistence type="predicted"/>
<accession>A0A1L8TVA3</accession>
<keyword evidence="10" id="KW-1185">Reference proteome</keyword>
<feature type="domain" description="PRD" evidence="6">
    <location>
        <begin position="281"/>
        <end position="388"/>
    </location>
</feature>
<dbReference type="SUPFAM" id="SSF55804">
    <property type="entry name" value="Phoshotransferase/anion transport protein"/>
    <property type="match status" value="1"/>
</dbReference>
<keyword evidence="3" id="KW-0010">Activator</keyword>
<evidence type="ECO:0000313" key="7">
    <source>
        <dbReference type="EMBL" id="MXS26892.1"/>
    </source>
</evidence>
<dbReference type="SUPFAM" id="SSF63520">
    <property type="entry name" value="PTS-regulatory domain, PRD"/>
    <property type="match status" value="2"/>
</dbReference>
<evidence type="ECO:0000256" key="2">
    <source>
        <dbReference type="ARBA" id="ARBA00023015"/>
    </source>
</evidence>
<evidence type="ECO:0000256" key="1">
    <source>
        <dbReference type="ARBA" id="ARBA00022737"/>
    </source>
</evidence>
<evidence type="ECO:0000259" key="5">
    <source>
        <dbReference type="PROSITE" id="PS51094"/>
    </source>
</evidence>
<dbReference type="Pfam" id="PF00359">
    <property type="entry name" value="PTS_EIIA_2"/>
    <property type="match status" value="1"/>
</dbReference>
<dbReference type="GO" id="GO:0006355">
    <property type="term" value="P:regulation of DNA-templated transcription"/>
    <property type="evidence" value="ECO:0007669"/>
    <property type="project" value="InterPro"/>
</dbReference>
<dbReference type="InterPro" id="IPR016152">
    <property type="entry name" value="PTrfase/Anion_transptr"/>
</dbReference>
<name>A0A1L8TVA3_ENTGA</name>
<keyword evidence="1" id="KW-0677">Repeat</keyword>
<dbReference type="Gene3D" id="3.40.930.10">
    <property type="entry name" value="Mannitol-specific EII, Chain A"/>
    <property type="match status" value="1"/>
</dbReference>
<evidence type="ECO:0000256" key="3">
    <source>
        <dbReference type="ARBA" id="ARBA00023159"/>
    </source>
</evidence>
<dbReference type="InterPro" id="IPR007737">
    <property type="entry name" value="Mga_HTH"/>
</dbReference>
<dbReference type="EMBL" id="WVTI01000012">
    <property type="protein sequence ID" value="MXS26892.1"/>
    <property type="molecule type" value="Genomic_DNA"/>
</dbReference>
<dbReference type="Gene3D" id="1.10.1790.10">
    <property type="entry name" value="PRD domain"/>
    <property type="match status" value="1"/>
</dbReference>
<dbReference type="Pfam" id="PF05043">
    <property type="entry name" value="Mga"/>
    <property type="match status" value="1"/>
</dbReference>
<evidence type="ECO:0000313" key="12">
    <source>
        <dbReference type="Proteomes" id="UP000516696"/>
    </source>
</evidence>
<dbReference type="Proteomes" id="UP000516696">
    <property type="component" value="Chromosome"/>
</dbReference>
<dbReference type="EMBL" id="CP050485">
    <property type="protein sequence ID" value="QOG26324.1"/>
    <property type="molecule type" value="Genomic_DNA"/>
</dbReference>
<reference evidence="7 11" key="2">
    <citation type="submission" date="2019-04" db="EMBL/GenBank/DDBJ databases">
        <title>Step-wise assembly of the neonatal virome modulated by breast feeding.</title>
        <authorList>
            <person name="Liang G."/>
            <person name="Bushman F."/>
        </authorList>
    </citation>
    <scope>NUCLEOTIDE SEQUENCE [LARGE SCALE GENOMIC DNA]</scope>
    <source>
        <strain evidence="7 11">E3404</strain>
    </source>
</reference>
<evidence type="ECO:0000313" key="11">
    <source>
        <dbReference type="Proteomes" id="UP000439965"/>
    </source>
</evidence>
<evidence type="ECO:0000313" key="8">
    <source>
        <dbReference type="EMBL" id="QOG26324.1"/>
    </source>
</evidence>
<keyword evidence="4" id="KW-0804">Transcription</keyword>
<evidence type="ECO:0000313" key="9">
    <source>
        <dbReference type="EMBL" id="STD84365.1"/>
    </source>
</evidence>
<dbReference type="InterPro" id="IPR036634">
    <property type="entry name" value="PRD_sf"/>
</dbReference>
<dbReference type="Proteomes" id="UP000439965">
    <property type="component" value="Unassembled WGS sequence"/>
</dbReference>
<dbReference type="CDD" id="cd00133">
    <property type="entry name" value="PTS_IIB"/>
    <property type="match status" value="1"/>
</dbReference>
<dbReference type="AlphaFoldDB" id="A0A1L8TVA3"/>
<sequence>MEKISLLLIRALSEQDGFMTTKEIAAKVGVSTKTVRRYVEKINQSQSLYGCVIQGKKGSGLFLQIINHELFQRSLENTPQEDFVTQIIEYFVQEDEYIKSELLCERLFISQSKLSQELKKLRRILSHYNLSIQTKPYYGMKLCGSEFDLRRFMASNYLQKTHLKQLHQLPSSEGTPSQLHRQIQAIILAEFSQKAYPISEAIVTNLVNHLAIAVMRMQSGRYLDRNLPIGGRTNAEQSLLGKRIVKRIEEECGVLFTECERNYVLGQIVGKRVIPKNEKNVVSEEVSDLVRQVLKKIKNRRQIDFSQDLDLQTMLMLHFVPLIDRIELGIELKNPLLDDVKVHCNVGYDLAIIAGQVIVAHFNKRISDHELSYLAMHFDVALNKKSSQTQRKYILVVNDLGRAANAFLKEKFEFYFRNYIKEVTVCNQYEFAQFLKEQDFDFIFSSIDLPYEGTIPVMSFDYFMRPEMIKKIADALSTVFTVEKLLTFFKEPLFICDQDFETKEEVLHFLCHCINEQYQMPNNFEALVFEREAFFGTDFLPMVAFPHPNVLIGSETVIAVAHLKKPIFWYKQSVRLVFLLVIAEQDHLKAKSLNDHLIKICTSSEKVNELIATNDFITFIHHLKE</sequence>
<dbReference type="InterPro" id="IPR036388">
    <property type="entry name" value="WH-like_DNA-bd_sf"/>
</dbReference>
<dbReference type="Proteomes" id="UP000254807">
    <property type="component" value="Unassembled WGS sequence"/>
</dbReference>
<reference evidence="9 10" key="1">
    <citation type="submission" date="2018-06" db="EMBL/GenBank/DDBJ databases">
        <authorList>
            <consortium name="Pathogen Informatics"/>
            <person name="Doyle S."/>
        </authorList>
    </citation>
    <scope>NUCLEOTIDE SEQUENCE [LARGE SCALE GENOMIC DNA]</scope>
    <source>
        <strain evidence="9 10">NCTC12360</strain>
    </source>
</reference>
<dbReference type="Pfam" id="PF00874">
    <property type="entry name" value="PRD"/>
    <property type="match status" value="1"/>
</dbReference>
<evidence type="ECO:0000313" key="10">
    <source>
        <dbReference type="Proteomes" id="UP000254807"/>
    </source>
</evidence>
<dbReference type="InterPro" id="IPR011608">
    <property type="entry name" value="PRD"/>
</dbReference>
<evidence type="ECO:0000259" key="6">
    <source>
        <dbReference type="PROSITE" id="PS51372"/>
    </source>
</evidence>
<dbReference type="OrthoDB" id="95158at2"/>
<gene>
    <name evidence="9" type="primary">licR_4</name>
    <name evidence="8" type="ORF">EGM181_03125</name>
    <name evidence="7" type="ORF">GTI89_12570</name>
    <name evidence="9" type="ORF">NCTC12360_02902</name>
</gene>
<dbReference type="EMBL" id="UFYW01000001">
    <property type="protein sequence ID" value="STD84365.1"/>
    <property type="molecule type" value="Genomic_DNA"/>
</dbReference>
<feature type="domain" description="PTS EIIA type-2" evidence="5">
    <location>
        <begin position="487"/>
        <end position="625"/>
    </location>
</feature>
<dbReference type="RefSeq" id="WP_005471633.1">
    <property type="nucleotide sequence ID" value="NZ_BTSN01000011.1"/>
</dbReference>
<protein>
    <submittedName>
        <fullName evidence="9">BglG family transcriptional antiterminator</fullName>
    </submittedName>
    <submittedName>
        <fullName evidence="7">PRD domain-containing protein</fullName>
    </submittedName>
    <submittedName>
        <fullName evidence="8">Transcription antiterminator</fullName>
    </submittedName>
</protein>
<dbReference type="InterPro" id="IPR002178">
    <property type="entry name" value="PTS_EIIA_type-2_dom"/>
</dbReference>
<dbReference type="Gene3D" id="1.10.10.10">
    <property type="entry name" value="Winged helix-like DNA-binding domain superfamily/Winged helix DNA-binding domain"/>
    <property type="match status" value="1"/>
</dbReference>
<dbReference type="InterPro" id="IPR013196">
    <property type="entry name" value="HTH_11"/>
</dbReference>
<dbReference type="PROSITE" id="PS51094">
    <property type="entry name" value="PTS_EIIA_TYPE_2"/>
    <property type="match status" value="1"/>
</dbReference>
<evidence type="ECO:0000256" key="4">
    <source>
        <dbReference type="ARBA" id="ARBA00023163"/>
    </source>
</evidence>
<dbReference type="PROSITE" id="PS51372">
    <property type="entry name" value="PRD_2"/>
    <property type="match status" value="1"/>
</dbReference>
<organism evidence="7 11">
    <name type="scientific">Enterococcus gallinarum</name>
    <dbReference type="NCBI Taxonomy" id="1353"/>
    <lineage>
        <taxon>Bacteria</taxon>
        <taxon>Bacillati</taxon>
        <taxon>Bacillota</taxon>
        <taxon>Bacilli</taxon>
        <taxon>Lactobacillales</taxon>
        <taxon>Enterococcaceae</taxon>
        <taxon>Enterococcus</taxon>
    </lineage>
</organism>
<dbReference type="PANTHER" id="PTHR30185:SF13">
    <property type="entry name" value="LICABCH OPERON REGULATOR-RELATED"/>
    <property type="match status" value="1"/>
</dbReference>